<dbReference type="AlphaFoldDB" id="A0A0E0JTD5"/>
<dbReference type="EnsemblPlants" id="OPUNC01G42240.3">
    <property type="protein sequence ID" value="OPUNC01G42240.3"/>
    <property type="gene ID" value="OPUNC01G42240"/>
</dbReference>
<organism evidence="1">
    <name type="scientific">Oryza punctata</name>
    <name type="common">Red rice</name>
    <dbReference type="NCBI Taxonomy" id="4537"/>
    <lineage>
        <taxon>Eukaryota</taxon>
        <taxon>Viridiplantae</taxon>
        <taxon>Streptophyta</taxon>
        <taxon>Embryophyta</taxon>
        <taxon>Tracheophyta</taxon>
        <taxon>Spermatophyta</taxon>
        <taxon>Magnoliopsida</taxon>
        <taxon>Liliopsida</taxon>
        <taxon>Poales</taxon>
        <taxon>Poaceae</taxon>
        <taxon>BOP clade</taxon>
        <taxon>Oryzoideae</taxon>
        <taxon>Oryzeae</taxon>
        <taxon>Oryzinae</taxon>
        <taxon>Oryza</taxon>
    </lineage>
</organism>
<name>A0A0E0JTD5_ORYPU</name>
<reference evidence="1" key="2">
    <citation type="submission" date="2018-05" db="EMBL/GenBank/DDBJ databases">
        <title>OpunRS2 (Oryza punctata Reference Sequence Version 2).</title>
        <authorList>
            <person name="Zhang J."/>
            <person name="Kudrna D."/>
            <person name="Lee S."/>
            <person name="Talag J."/>
            <person name="Welchert J."/>
            <person name="Wing R.A."/>
        </authorList>
    </citation>
    <scope>NUCLEOTIDE SEQUENCE [LARGE SCALE GENOMIC DNA]</scope>
</reference>
<protein>
    <submittedName>
        <fullName evidence="1">Uncharacterized protein</fullName>
    </submittedName>
</protein>
<dbReference type="HOGENOM" id="CLU_1491342_0_0_1"/>
<proteinExistence type="predicted"/>
<dbReference type="Proteomes" id="UP000026962">
    <property type="component" value="Chromosome 1"/>
</dbReference>
<evidence type="ECO:0000313" key="1">
    <source>
        <dbReference type="EnsemblPlants" id="OPUNC01G42240.3"/>
    </source>
</evidence>
<keyword evidence="2" id="KW-1185">Reference proteome</keyword>
<dbReference type="Gramene" id="OPUNC01G42240.3">
    <property type="protein sequence ID" value="OPUNC01G42240.3"/>
    <property type="gene ID" value="OPUNC01G42240"/>
</dbReference>
<sequence length="181" mass="20200">MADDPLLPPHRRQARSKKITELPRFGAHDGVVGSGNLLDFRARAQRDQITMQLLDVIPHGYQAHPLHRTIVGIAVPYEDQPLTCRSCSHHVKERSRVVLERVHLVDACWVDAGCGEVERCNPVPRRAEHGYHLVPAPCSVAKAVDKDEMLATAAAATLHFLLLWTEFISSLFGHLHTLEMA</sequence>
<reference evidence="1" key="1">
    <citation type="submission" date="2015-04" db="UniProtKB">
        <authorList>
            <consortium name="EnsemblPlants"/>
        </authorList>
    </citation>
    <scope>IDENTIFICATION</scope>
</reference>
<accession>A0A0E0JTD5</accession>
<evidence type="ECO:0000313" key="2">
    <source>
        <dbReference type="Proteomes" id="UP000026962"/>
    </source>
</evidence>